<dbReference type="SUPFAM" id="SSF52540">
    <property type="entry name" value="P-loop containing nucleoside triphosphate hydrolases"/>
    <property type="match status" value="1"/>
</dbReference>
<dbReference type="InterPro" id="IPR050221">
    <property type="entry name" value="26S_Proteasome_ATPase"/>
</dbReference>
<keyword evidence="2 5" id="KW-0067">ATP-binding</keyword>
<dbReference type="PANTHER" id="PTHR23073">
    <property type="entry name" value="26S PROTEASOME REGULATORY SUBUNIT"/>
    <property type="match status" value="1"/>
</dbReference>
<evidence type="ECO:0000256" key="1">
    <source>
        <dbReference type="ARBA" id="ARBA00022741"/>
    </source>
</evidence>
<evidence type="ECO:0000256" key="2">
    <source>
        <dbReference type="ARBA" id="ARBA00022840"/>
    </source>
</evidence>
<dbReference type="Gene3D" id="3.40.50.300">
    <property type="entry name" value="P-loop containing nucleotide triphosphate hydrolases"/>
    <property type="match status" value="1"/>
</dbReference>
<evidence type="ECO:0000259" key="4">
    <source>
        <dbReference type="Pfam" id="PF00004"/>
    </source>
</evidence>
<organism evidence="5 6">
    <name type="scientific">Achromobacter pestifer</name>
    <dbReference type="NCBI Taxonomy" id="1353889"/>
    <lineage>
        <taxon>Bacteria</taxon>
        <taxon>Pseudomonadati</taxon>
        <taxon>Pseudomonadota</taxon>
        <taxon>Betaproteobacteria</taxon>
        <taxon>Burkholderiales</taxon>
        <taxon>Alcaligenaceae</taxon>
        <taxon>Achromobacter</taxon>
    </lineage>
</organism>
<dbReference type="EMBL" id="CP053985">
    <property type="protein sequence ID" value="QKH39751.1"/>
    <property type="molecule type" value="Genomic_DNA"/>
</dbReference>
<feature type="domain" description="ATPase AAA-type core" evidence="4">
    <location>
        <begin position="56"/>
        <end position="168"/>
    </location>
</feature>
<feature type="region of interest" description="Disordered" evidence="3">
    <location>
        <begin position="1"/>
        <end position="27"/>
    </location>
</feature>
<name>A0A7D4EC29_9BURK</name>
<dbReference type="InterPro" id="IPR003959">
    <property type="entry name" value="ATPase_AAA_core"/>
</dbReference>
<sequence length="221" mass="24347">MRSAQASGIRGHPHPATRRPDARTTAVNAPAEPRILALWDSGSQSRPRALAQASEAAEALARETGLELYRIDLSQIVSEYIAETEKNLDRLFQSIEQRGAILFFDEADALFGKRTNVKDSHDRYANIEVSYLLQPMQSYRGLASRAAALKSNLDSAFLRRLRLVVQFPAAAPEHPARPWSRAFPAAEGGAEVTMARLLQAVRADASLHARPWPGIKTRGLP</sequence>
<proteinExistence type="predicted"/>
<evidence type="ECO:0000313" key="6">
    <source>
        <dbReference type="Proteomes" id="UP000500970"/>
    </source>
</evidence>
<evidence type="ECO:0000256" key="3">
    <source>
        <dbReference type="SAM" id="MobiDB-lite"/>
    </source>
</evidence>
<dbReference type="GO" id="GO:0016887">
    <property type="term" value="F:ATP hydrolysis activity"/>
    <property type="evidence" value="ECO:0007669"/>
    <property type="project" value="InterPro"/>
</dbReference>
<dbReference type="Pfam" id="PF00004">
    <property type="entry name" value="AAA"/>
    <property type="match status" value="1"/>
</dbReference>
<reference evidence="5 6" key="1">
    <citation type="submission" date="2020-05" db="EMBL/GenBank/DDBJ databases">
        <title>FDA dAtabase for Regulatory Grade micrObial Sequences (FDA-ARGOS): Supporting development and validation of Infectious Disease Dx tests.</title>
        <authorList>
            <person name="Sproer C."/>
            <person name="Gronow S."/>
            <person name="Severitt S."/>
            <person name="Schroder I."/>
            <person name="Tallon L."/>
            <person name="Sadzewicz L."/>
            <person name="Zhao X."/>
            <person name="Vavikolanu K."/>
            <person name="Mehta A."/>
            <person name="Aluvathingal J."/>
            <person name="Nadendla S."/>
            <person name="Myers T."/>
            <person name="Yan Y."/>
            <person name="Sichtig H."/>
        </authorList>
    </citation>
    <scope>NUCLEOTIDE SEQUENCE [LARGE SCALE GENOMIC DNA]</scope>
    <source>
        <strain evidence="5 6">FDAARGOS_790</strain>
    </source>
</reference>
<gene>
    <name evidence="5" type="ORF">FOC84_18950</name>
</gene>
<keyword evidence="1" id="KW-0547">Nucleotide-binding</keyword>
<dbReference type="InterPro" id="IPR027417">
    <property type="entry name" value="P-loop_NTPase"/>
</dbReference>
<evidence type="ECO:0000313" key="5">
    <source>
        <dbReference type="EMBL" id="QKH39751.1"/>
    </source>
</evidence>
<accession>A0A7D4EC29</accession>
<dbReference type="CDD" id="cd19481">
    <property type="entry name" value="RecA-like_protease"/>
    <property type="match status" value="1"/>
</dbReference>
<protein>
    <submittedName>
        <fullName evidence="5">ATP-binding protein</fullName>
    </submittedName>
</protein>
<keyword evidence="6" id="KW-1185">Reference proteome</keyword>
<dbReference type="AlphaFoldDB" id="A0A7D4EC29"/>
<dbReference type="Proteomes" id="UP000500970">
    <property type="component" value="Chromosome"/>
</dbReference>
<dbReference type="KEGG" id="apes:FOC84_18950"/>
<dbReference type="GO" id="GO:0005524">
    <property type="term" value="F:ATP binding"/>
    <property type="evidence" value="ECO:0007669"/>
    <property type="project" value="UniProtKB-KW"/>
</dbReference>